<proteinExistence type="inferred from homology"/>
<evidence type="ECO:0000256" key="1">
    <source>
        <dbReference type="ARBA" id="ARBA00001932"/>
    </source>
</evidence>
<dbReference type="PROSITE" id="PS00394">
    <property type="entry name" value="DNA_PHOTOLYASES_1_1"/>
    <property type="match status" value="1"/>
</dbReference>
<dbReference type="Proteomes" id="UP000315235">
    <property type="component" value="Unassembled WGS sequence"/>
</dbReference>
<dbReference type="InterPro" id="IPR036134">
    <property type="entry name" value="Crypto/Photolyase_FAD-like_sf"/>
</dbReference>
<feature type="binding site" evidence="12">
    <location>
        <begin position="237"/>
        <end position="241"/>
    </location>
    <ligand>
        <name>FAD</name>
        <dbReference type="ChEBI" id="CHEBI:57692"/>
    </ligand>
</feature>
<dbReference type="GO" id="GO:0000719">
    <property type="term" value="P:photoreactive repair"/>
    <property type="evidence" value="ECO:0007669"/>
    <property type="project" value="UniProtKB-ARBA"/>
</dbReference>
<dbReference type="SUPFAM" id="SSF52425">
    <property type="entry name" value="Cryptochrome/photolyase, N-terminal domain"/>
    <property type="match status" value="1"/>
</dbReference>
<evidence type="ECO:0000256" key="3">
    <source>
        <dbReference type="ARBA" id="ARBA00013149"/>
    </source>
</evidence>
<keyword evidence="7 14" id="KW-0157">Chromophore</keyword>
<feature type="binding site" evidence="12">
    <location>
        <position position="276"/>
    </location>
    <ligand>
        <name>FAD</name>
        <dbReference type="ChEBI" id="CHEBI:57692"/>
    </ligand>
</feature>
<accession>A0A553H0U8</accession>
<dbReference type="InterPro" id="IPR006050">
    <property type="entry name" value="DNA_photolyase_N"/>
</dbReference>
<comment type="caution">
    <text evidence="16">The sequence shown here is derived from an EMBL/GenBank/DDBJ whole genome shotgun (WGS) entry which is preliminary data.</text>
</comment>
<organism evidence="16 17">
    <name type="scientific">Pseudomonas mangiferae</name>
    <dbReference type="NCBI Taxonomy" id="2593654"/>
    <lineage>
        <taxon>Bacteria</taxon>
        <taxon>Pseudomonadati</taxon>
        <taxon>Pseudomonadota</taxon>
        <taxon>Gammaproteobacteria</taxon>
        <taxon>Pseudomonadales</taxon>
        <taxon>Pseudomonadaceae</taxon>
        <taxon>Pseudomonas</taxon>
    </lineage>
</organism>
<dbReference type="PRINTS" id="PR00147">
    <property type="entry name" value="DNAPHOTLYASE"/>
</dbReference>
<dbReference type="RefSeq" id="WP_143487460.1">
    <property type="nucleotide sequence ID" value="NZ_VJOY01000004.1"/>
</dbReference>
<comment type="cofactor">
    <cofactor evidence="12">
        <name>FAD</name>
        <dbReference type="ChEBI" id="CHEBI:57692"/>
    </cofactor>
    <text evidence="12">Binds 1 FAD per subunit.</text>
</comment>
<evidence type="ECO:0000259" key="15">
    <source>
        <dbReference type="PROSITE" id="PS51645"/>
    </source>
</evidence>
<evidence type="ECO:0000256" key="12">
    <source>
        <dbReference type="PIRSR" id="PIRSR602081-1"/>
    </source>
</evidence>
<dbReference type="InterPro" id="IPR014729">
    <property type="entry name" value="Rossmann-like_a/b/a_fold"/>
</dbReference>
<feature type="site" description="Electron transfer via tryptophanyl radical" evidence="13">
    <location>
        <position position="364"/>
    </location>
</feature>
<feature type="binding site" evidence="12">
    <location>
        <begin position="377"/>
        <end position="379"/>
    </location>
    <ligand>
        <name>FAD</name>
        <dbReference type="ChEBI" id="CHEBI:57692"/>
    </ligand>
</feature>
<dbReference type="OrthoDB" id="9772484at2"/>
<reference evidence="16 17" key="1">
    <citation type="submission" date="2019-07" db="EMBL/GenBank/DDBJ databases">
        <title>Pseudomonas mangiferae sp. nov., isolated from bark of mango tree in Thailand.</title>
        <authorList>
            <person name="Srisuk N."/>
            <person name="Anurat P."/>
        </authorList>
    </citation>
    <scope>NUCLEOTIDE SEQUENCE [LARGE SCALE GENOMIC DNA]</scope>
    <source>
        <strain evidence="16 17">DMKU_BBB3-04</strain>
    </source>
</reference>
<dbReference type="Gene3D" id="3.40.50.620">
    <property type="entry name" value="HUPs"/>
    <property type="match status" value="1"/>
</dbReference>
<evidence type="ECO:0000256" key="7">
    <source>
        <dbReference type="ARBA" id="ARBA00022991"/>
    </source>
</evidence>
<dbReference type="EMBL" id="VJOY01000004">
    <property type="protein sequence ID" value="TRX75368.1"/>
    <property type="molecule type" value="Genomic_DNA"/>
</dbReference>
<feature type="domain" description="Photolyase/cryptochrome alpha/beta" evidence="15">
    <location>
        <begin position="1"/>
        <end position="133"/>
    </location>
</feature>
<dbReference type="GO" id="GO:0003904">
    <property type="term" value="F:deoxyribodipyrimidine photo-lyase activity"/>
    <property type="evidence" value="ECO:0007669"/>
    <property type="project" value="UniProtKB-EC"/>
</dbReference>
<dbReference type="Gene3D" id="1.10.579.10">
    <property type="entry name" value="DNA Cyclobutane Dipyrimidine Photolyase, subunit A, domain 3"/>
    <property type="match status" value="1"/>
</dbReference>
<sequence>MTRLVWLRNDLRVADNPALHAALDDGPAVALFLHSPAQWRAHDEAPCKVDYRLRTLAALAGDLERLGVPLLVREVASWSEAPAALAAVCQRWTVTAVEANAEYGVDEQRRDAAVAEALESAGVAWRLHLDQTLLPPGSVLTRGGGYFKVFGQFRRVCLERLRTAPPVCRPVPAAQRRPAIPSDPLPHTAEGFAPPNAILRADWPAGEAAARERLQAFADSALEDYDSGRDLPAEDGTSRLSAPLAVGAVSVRQCLHAALAANVGELDSGGSGPRTWIDELLWREFYRHVLVGYPRVSMHRAFRPETEALPWRRAPDELLAWQEGRTGIPLVDAAMRQLAATGWMHNRLRMVAAMFLSKNLLIDWREGERHFMRHLIDGDLASNNGGWQWSASTGTDAVPYFRMFNPVSQARRFDAQGRFLRTWLPELKDCRDPHWPSAAERRAVGYPAPLVDLKESRERVLAAFRDLPRRPAGQA</sequence>
<dbReference type="GO" id="GO:0009416">
    <property type="term" value="P:response to light stimulus"/>
    <property type="evidence" value="ECO:0007669"/>
    <property type="project" value="TreeGrafter"/>
</dbReference>
<evidence type="ECO:0000256" key="5">
    <source>
        <dbReference type="ARBA" id="ARBA00022630"/>
    </source>
</evidence>
<dbReference type="Gene3D" id="1.25.40.80">
    <property type="match status" value="1"/>
</dbReference>
<evidence type="ECO:0000256" key="8">
    <source>
        <dbReference type="ARBA" id="ARBA00031671"/>
    </source>
</evidence>
<feature type="binding site" evidence="12">
    <location>
        <position position="225"/>
    </location>
    <ligand>
        <name>FAD</name>
        <dbReference type="ChEBI" id="CHEBI:57692"/>
    </ligand>
</feature>
<protein>
    <recommendedName>
        <fullName evidence="4">Deoxyribodipyrimidine photo-lyase</fullName>
        <ecNumber evidence="3">4.1.99.3</ecNumber>
    </recommendedName>
    <alternativeName>
        <fullName evidence="8">DNA photolyase</fullName>
    </alternativeName>
    <alternativeName>
        <fullName evidence="11">Photoreactivating enzyme</fullName>
    </alternativeName>
</protein>
<comment type="similarity">
    <text evidence="2">Belongs to the DNA photolyase class-1 family.</text>
</comment>
<dbReference type="InterPro" id="IPR005101">
    <property type="entry name" value="Cryptochr/Photolyase_FAD-bd"/>
</dbReference>
<evidence type="ECO:0000256" key="14">
    <source>
        <dbReference type="RuleBase" id="RU004182"/>
    </source>
</evidence>
<dbReference type="PROSITE" id="PS51645">
    <property type="entry name" value="PHR_CRY_ALPHA_BETA"/>
    <property type="match status" value="1"/>
</dbReference>
<evidence type="ECO:0000256" key="10">
    <source>
        <dbReference type="ARBA" id="ARBA00059220"/>
    </source>
</evidence>
<feature type="binding site" evidence="12">
    <location>
        <begin position="279"/>
        <end position="286"/>
    </location>
    <ligand>
        <name>FAD</name>
        <dbReference type="ChEBI" id="CHEBI:57692"/>
    </ligand>
</feature>
<dbReference type="AlphaFoldDB" id="A0A553H0U8"/>
<dbReference type="Pfam" id="PF03441">
    <property type="entry name" value="FAD_binding_7"/>
    <property type="match status" value="1"/>
</dbReference>
<evidence type="ECO:0000256" key="4">
    <source>
        <dbReference type="ARBA" id="ARBA00014046"/>
    </source>
</evidence>
<dbReference type="NCBIfam" id="NF007955">
    <property type="entry name" value="PRK10674.1"/>
    <property type="match status" value="1"/>
</dbReference>
<dbReference type="FunFam" id="1.10.579.10:FF:000003">
    <property type="entry name" value="Deoxyribodipyrimidine photo-lyase"/>
    <property type="match status" value="1"/>
</dbReference>
<comment type="function">
    <text evidence="10">Involved in repair of UV radiation-induced DNA damage. Catalyzes the light-dependent monomerization (300-600 nm) of cyclobutyl pyrimidine dimers (in cis-syn configuration), which are formed between adjacent bases on the same DNA strand upon exposure to ultraviolet radiation.</text>
</comment>
<dbReference type="SUPFAM" id="SSF48173">
    <property type="entry name" value="Cryptochrome/photolyase FAD-binding domain"/>
    <property type="match status" value="1"/>
</dbReference>
<dbReference type="GO" id="GO:0071949">
    <property type="term" value="F:FAD binding"/>
    <property type="evidence" value="ECO:0007669"/>
    <property type="project" value="TreeGrafter"/>
</dbReference>
<dbReference type="GO" id="GO:0003677">
    <property type="term" value="F:DNA binding"/>
    <property type="evidence" value="ECO:0007669"/>
    <property type="project" value="TreeGrafter"/>
</dbReference>
<feature type="site" description="Electron transfer via tryptophanyl radical" evidence="13">
    <location>
        <position position="311"/>
    </location>
</feature>
<evidence type="ECO:0000256" key="13">
    <source>
        <dbReference type="PIRSR" id="PIRSR602081-2"/>
    </source>
</evidence>
<evidence type="ECO:0000313" key="17">
    <source>
        <dbReference type="Proteomes" id="UP000315235"/>
    </source>
</evidence>
<evidence type="ECO:0000256" key="9">
    <source>
        <dbReference type="ARBA" id="ARBA00033999"/>
    </source>
</evidence>
<dbReference type="InterPro" id="IPR018394">
    <property type="entry name" value="DNA_photolyase_1_CS_C"/>
</dbReference>
<comment type="similarity">
    <text evidence="14">Belongs to the DNA photolyase family.</text>
</comment>
<comment type="cofactor">
    <cofactor evidence="1">
        <name>(6R)-5,10-methylene-5,6,7,8-tetrahydrofolate</name>
        <dbReference type="ChEBI" id="CHEBI:15636"/>
    </cofactor>
</comment>
<comment type="catalytic activity">
    <reaction evidence="9">
        <text>cyclobutadipyrimidine (in DNA) = 2 pyrimidine residues (in DNA).</text>
        <dbReference type="EC" id="4.1.99.3"/>
    </reaction>
</comment>
<gene>
    <name evidence="16" type="primary">phrB</name>
    <name evidence="16" type="ORF">FM069_06400</name>
</gene>
<dbReference type="Pfam" id="PF00875">
    <property type="entry name" value="DNA_photolyase"/>
    <property type="match status" value="1"/>
</dbReference>
<evidence type="ECO:0000256" key="6">
    <source>
        <dbReference type="ARBA" id="ARBA00022827"/>
    </source>
</evidence>
<keyword evidence="6 12" id="KW-0274">FAD</keyword>
<dbReference type="PANTHER" id="PTHR11455">
    <property type="entry name" value="CRYPTOCHROME"/>
    <property type="match status" value="1"/>
</dbReference>
<dbReference type="EC" id="4.1.99.3" evidence="3"/>
<feature type="site" description="Electron transfer via tryptophanyl radical" evidence="13">
    <location>
        <position position="387"/>
    </location>
</feature>
<dbReference type="InterPro" id="IPR002081">
    <property type="entry name" value="Cryptochrome/DNA_photolyase_1"/>
</dbReference>
<evidence type="ECO:0000313" key="16">
    <source>
        <dbReference type="EMBL" id="TRX75368.1"/>
    </source>
</evidence>
<evidence type="ECO:0000256" key="11">
    <source>
        <dbReference type="ARBA" id="ARBA00083107"/>
    </source>
</evidence>
<keyword evidence="5 12" id="KW-0285">Flavoprotein</keyword>
<evidence type="ECO:0000256" key="2">
    <source>
        <dbReference type="ARBA" id="ARBA00005862"/>
    </source>
</evidence>
<name>A0A553H0U8_9PSED</name>
<keyword evidence="17" id="KW-1185">Reference proteome</keyword>
<dbReference type="PANTHER" id="PTHR11455:SF9">
    <property type="entry name" value="CRYPTOCHROME CIRCADIAN CLOCK 5 ISOFORM X1"/>
    <property type="match status" value="1"/>
</dbReference>
<dbReference type="InterPro" id="IPR036155">
    <property type="entry name" value="Crypto/Photolyase_N_sf"/>
</dbReference>
<keyword evidence="16" id="KW-0456">Lyase</keyword>